<name>A0A4V1LF26_CLOTA</name>
<proteinExistence type="predicted"/>
<comment type="caution">
    <text evidence="1">The sequence shown here is derived from an EMBL/GenBank/DDBJ whole genome shotgun (WGS) entry which is preliminary data.</text>
</comment>
<reference evidence="1 2" key="1">
    <citation type="submission" date="2018-06" db="EMBL/GenBank/DDBJ databases">
        <title>Genome conservation of Clostridium tetani.</title>
        <authorList>
            <person name="Bruggemann H."/>
            <person name="Popoff M.R."/>
        </authorList>
    </citation>
    <scope>NUCLEOTIDE SEQUENCE [LARGE SCALE GENOMIC DNA]</scope>
    <source>
        <strain evidence="1 2">2017.061</strain>
    </source>
</reference>
<sequence length="67" mass="7843">MILKIKINTKIEINSVKDLGKLKILVEVNNLDKPPLFNDCGRQTYFHFTSEVLFFLRIAKSFFEPQV</sequence>
<dbReference type="Proteomes" id="UP000290921">
    <property type="component" value="Unassembled WGS sequence"/>
</dbReference>
<organism evidence="1 2">
    <name type="scientific">Clostridium tetani</name>
    <dbReference type="NCBI Taxonomy" id="1513"/>
    <lineage>
        <taxon>Bacteria</taxon>
        <taxon>Bacillati</taxon>
        <taxon>Bacillota</taxon>
        <taxon>Clostridia</taxon>
        <taxon>Eubacteriales</taxon>
        <taxon>Clostridiaceae</taxon>
        <taxon>Clostridium</taxon>
    </lineage>
</organism>
<accession>A0A4V1LF26</accession>
<dbReference type="AlphaFoldDB" id="A0A4V1LF26"/>
<dbReference type="EMBL" id="QMAP01000001">
    <property type="protein sequence ID" value="RXI50736.1"/>
    <property type="molecule type" value="Genomic_DNA"/>
</dbReference>
<gene>
    <name evidence="1" type="ORF">DP130_01870</name>
</gene>
<evidence type="ECO:0000313" key="1">
    <source>
        <dbReference type="EMBL" id="RXI50736.1"/>
    </source>
</evidence>
<evidence type="ECO:0000313" key="2">
    <source>
        <dbReference type="Proteomes" id="UP000290921"/>
    </source>
</evidence>
<protein>
    <submittedName>
        <fullName evidence="1">Uncharacterized protein</fullName>
    </submittedName>
</protein>